<organism evidence="2 3">
    <name type="scientific">Paraburkholderia bryophila</name>
    <dbReference type="NCBI Taxonomy" id="420952"/>
    <lineage>
        <taxon>Bacteria</taxon>
        <taxon>Pseudomonadati</taxon>
        <taxon>Pseudomonadota</taxon>
        <taxon>Betaproteobacteria</taxon>
        <taxon>Burkholderiales</taxon>
        <taxon>Burkholderiaceae</taxon>
        <taxon>Paraburkholderia</taxon>
    </lineage>
</organism>
<dbReference type="Pfam" id="PF13472">
    <property type="entry name" value="Lipase_GDSL_2"/>
    <property type="match status" value="1"/>
</dbReference>
<feature type="domain" description="SGNH hydrolase-type esterase" evidence="1">
    <location>
        <begin position="19"/>
        <end position="185"/>
    </location>
</feature>
<dbReference type="SUPFAM" id="SSF52266">
    <property type="entry name" value="SGNH hydrolase"/>
    <property type="match status" value="1"/>
</dbReference>
<sequence>MAGYTYPNGPCGAAGTGACDPSTAVITPDNAPYNMAASLAAQLIPVTVSNQGVSGAELSDLIAGRHGYAQSWAQTLPSLNARIAVANYAINDLGRGDETPELYGQYLAAWVDSVRAAGMIPVLEEPNPVCRPGYENLPAYVGQMDSVAAQKNVPLIDQYSYLLSLPNWQGMLSDCMHPKPEMYEIKGKREAQIIGPIAASLGS</sequence>
<accession>A0A7Y9WJE9</accession>
<dbReference type="InterPro" id="IPR013830">
    <property type="entry name" value="SGNH_hydro"/>
</dbReference>
<evidence type="ECO:0000259" key="1">
    <source>
        <dbReference type="Pfam" id="PF13472"/>
    </source>
</evidence>
<comment type="caution">
    <text evidence="2">The sequence shown here is derived from an EMBL/GenBank/DDBJ whole genome shotgun (WGS) entry which is preliminary data.</text>
</comment>
<evidence type="ECO:0000313" key="3">
    <source>
        <dbReference type="Proteomes" id="UP000540929"/>
    </source>
</evidence>
<keyword evidence="3" id="KW-1185">Reference proteome</keyword>
<dbReference type="AlphaFoldDB" id="A0A7Y9WJE9"/>
<evidence type="ECO:0000313" key="2">
    <source>
        <dbReference type="EMBL" id="NYH21373.1"/>
    </source>
</evidence>
<proteinExistence type="predicted"/>
<gene>
    <name evidence="2" type="ORF">GGD40_000852</name>
</gene>
<dbReference type="GO" id="GO:0016788">
    <property type="term" value="F:hydrolase activity, acting on ester bonds"/>
    <property type="evidence" value="ECO:0007669"/>
    <property type="project" value="UniProtKB-ARBA"/>
</dbReference>
<name>A0A7Y9WJE9_9BURK</name>
<dbReference type="InterPro" id="IPR036514">
    <property type="entry name" value="SGNH_hydro_sf"/>
</dbReference>
<dbReference type="EMBL" id="JACCAS010000001">
    <property type="protein sequence ID" value="NYH21373.1"/>
    <property type="molecule type" value="Genomic_DNA"/>
</dbReference>
<dbReference type="Proteomes" id="UP000540929">
    <property type="component" value="Unassembled WGS sequence"/>
</dbReference>
<reference evidence="2 3" key="1">
    <citation type="submission" date="2020-07" db="EMBL/GenBank/DDBJ databases">
        <title>Exploring microbial biodiversity for novel pathways involved in the catabolism of aromatic compounds derived from lignin.</title>
        <authorList>
            <person name="Elkins J."/>
        </authorList>
    </citation>
    <scope>NUCLEOTIDE SEQUENCE [LARGE SCALE GENOMIC DNA]</scope>
    <source>
        <strain evidence="2 3">H2C3C</strain>
    </source>
</reference>
<protein>
    <submittedName>
        <fullName evidence="2">Lysophospholipase L1-like esterase</fullName>
    </submittedName>
</protein>
<dbReference type="Gene3D" id="3.40.50.1110">
    <property type="entry name" value="SGNH hydrolase"/>
    <property type="match status" value="1"/>
</dbReference>